<accession>A0ACC0WN89</accession>
<name>A0ACC0WN89_9STRA</name>
<gene>
    <name evidence="1" type="ORF">PsorP6_017350</name>
</gene>
<evidence type="ECO:0000313" key="1">
    <source>
        <dbReference type="EMBL" id="KAI9919368.1"/>
    </source>
</evidence>
<comment type="caution">
    <text evidence="1">The sequence shown here is derived from an EMBL/GenBank/DDBJ whole genome shotgun (WGS) entry which is preliminary data.</text>
</comment>
<reference evidence="1 2" key="1">
    <citation type="journal article" date="2022" name="bioRxiv">
        <title>The genome of the oomycete Peronosclerospora sorghi, a cosmopolitan pathogen of maize and sorghum, is inflated with dispersed pseudogenes.</title>
        <authorList>
            <person name="Fletcher K."/>
            <person name="Martin F."/>
            <person name="Isakeit T."/>
            <person name="Cavanaugh K."/>
            <person name="Magill C."/>
            <person name="Michelmore R."/>
        </authorList>
    </citation>
    <scope>NUCLEOTIDE SEQUENCE [LARGE SCALE GENOMIC DNA]</scope>
    <source>
        <strain evidence="1">P6</strain>
    </source>
</reference>
<organism evidence="1 2">
    <name type="scientific">Peronosclerospora sorghi</name>
    <dbReference type="NCBI Taxonomy" id="230839"/>
    <lineage>
        <taxon>Eukaryota</taxon>
        <taxon>Sar</taxon>
        <taxon>Stramenopiles</taxon>
        <taxon>Oomycota</taxon>
        <taxon>Peronosporomycetes</taxon>
        <taxon>Peronosporales</taxon>
        <taxon>Peronosporaceae</taxon>
        <taxon>Peronosclerospora</taxon>
    </lineage>
</organism>
<dbReference type="EMBL" id="CM047590">
    <property type="protein sequence ID" value="KAI9919368.1"/>
    <property type="molecule type" value="Genomic_DNA"/>
</dbReference>
<keyword evidence="2" id="KW-1185">Reference proteome</keyword>
<dbReference type="Proteomes" id="UP001163321">
    <property type="component" value="Chromosome 11"/>
</dbReference>
<proteinExistence type="predicted"/>
<protein>
    <submittedName>
        <fullName evidence="1">Uncharacterized protein</fullName>
    </submittedName>
</protein>
<sequence length="144" mass="16263">MQSMSEKLTSSSNIDVRAKFPIIGVPDRVPVTSTFKFYLQSLYDRRKRLDSCGLDGTPIQAAWPYLVTKTQTINFVVPLFTRPSATERELQAVTAEHSKNVQNDAPPRRLYPWQKSRSNPRPAFHKFGTGNLESLGTIPRAKPT</sequence>
<evidence type="ECO:0000313" key="2">
    <source>
        <dbReference type="Proteomes" id="UP001163321"/>
    </source>
</evidence>